<organism evidence="1 2">
    <name type="scientific">Kalanchoe fedtschenkoi</name>
    <name type="common">Lavender scallops</name>
    <name type="synonym">South American air plant</name>
    <dbReference type="NCBI Taxonomy" id="63787"/>
    <lineage>
        <taxon>Eukaryota</taxon>
        <taxon>Viridiplantae</taxon>
        <taxon>Streptophyta</taxon>
        <taxon>Embryophyta</taxon>
        <taxon>Tracheophyta</taxon>
        <taxon>Spermatophyta</taxon>
        <taxon>Magnoliopsida</taxon>
        <taxon>eudicotyledons</taxon>
        <taxon>Gunneridae</taxon>
        <taxon>Pentapetalae</taxon>
        <taxon>Saxifragales</taxon>
        <taxon>Crassulaceae</taxon>
        <taxon>Kalanchoe</taxon>
    </lineage>
</organism>
<accession>A0A7N0V175</accession>
<sequence>MVSPPLIRFGTFKIRLQRRNVVVSDTNQGGKCVEHGEIEGRTIRTSAIVEAQFRLIHSYLPTDSATY</sequence>
<evidence type="ECO:0000313" key="2">
    <source>
        <dbReference type="Proteomes" id="UP000594263"/>
    </source>
</evidence>
<dbReference type="AlphaFoldDB" id="A0A7N0V175"/>
<name>A0A7N0V175_KALFE</name>
<dbReference type="Proteomes" id="UP000594263">
    <property type="component" value="Unplaced"/>
</dbReference>
<keyword evidence="2" id="KW-1185">Reference proteome</keyword>
<protein>
    <submittedName>
        <fullName evidence="1">Uncharacterized protein</fullName>
    </submittedName>
</protein>
<dbReference type="EnsemblPlants" id="Kaladp0094s0097.1.v1.1">
    <property type="protein sequence ID" value="Kaladp0094s0097.1.v1.1.CDS.1"/>
    <property type="gene ID" value="Kaladp0094s0097.v1.1"/>
</dbReference>
<evidence type="ECO:0000313" key="1">
    <source>
        <dbReference type="EnsemblPlants" id="Kaladp0094s0097.1.v1.1.CDS.1"/>
    </source>
</evidence>
<dbReference type="Gramene" id="Kaladp0094s0097.1.v1.1">
    <property type="protein sequence ID" value="Kaladp0094s0097.1.v1.1.CDS.1"/>
    <property type="gene ID" value="Kaladp0094s0097.v1.1"/>
</dbReference>
<proteinExistence type="predicted"/>
<reference evidence="1" key="1">
    <citation type="submission" date="2021-01" db="UniProtKB">
        <authorList>
            <consortium name="EnsemblPlants"/>
        </authorList>
    </citation>
    <scope>IDENTIFICATION</scope>
</reference>